<proteinExistence type="inferred from homology"/>
<accession>A0A642PM16</accession>
<evidence type="ECO:0000256" key="1">
    <source>
        <dbReference type="ARBA" id="ARBA00007274"/>
    </source>
</evidence>
<evidence type="ECO:0000256" key="3">
    <source>
        <dbReference type="PIRSR" id="PIRSR620019-2"/>
    </source>
</evidence>
<dbReference type="InterPro" id="IPR020019">
    <property type="entry name" value="AcTrfase_PglD-like"/>
</dbReference>
<evidence type="ECO:0000259" key="4">
    <source>
        <dbReference type="Pfam" id="PF17836"/>
    </source>
</evidence>
<feature type="binding site" evidence="3">
    <location>
        <position position="72"/>
    </location>
    <ligand>
        <name>substrate</name>
    </ligand>
</feature>
<evidence type="ECO:0000313" key="5">
    <source>
        <dbReference type="EMBL" id="KAA5410676.1"/>
    </source>
</evidence>
<dbReference type="PANTHER" id="PTHR43300">
    <property type="entry name" value="ACETYLTRANSFERASE"/>
    <property type="match status" value="1"/>
</dbReference>
<dbReference type="InterPro" id="IPR011004">
    <property type="entry name" value="Trimer_LpxA-like_sf"/>
</dbReference>
<dbReference type="GO" id="GO:0016740">
    <property type="term" value="F:transferase activity"/>
    <property type="evidence" value="ECO:0007669"/>
    <property type="project" value="UniProtKB-KW"/>
</dbReference>
<feature type="site" description="Increases basicity of active site His" evidence="2">
    <location>
        <position position="142"/>
    </location>
</feature>
<dbReference type="GeneID" id="66309064"/>
<dbReference type="Gene3D" id="2.160.10.10">
    <property type="entry name" value="Hexapeptide repeat proteins"/>
    <property type="match status" value="1"/>
</dbReference>
<feature type="active site" description="Proton acceptor" evidence="2">
    <location>
        <position position="141"/>
    </location>
</feature>
<reference evidence="5 6" key="1">
    <citation type="journal article" date="2019" name="Nat. Med.">
        <title>A library of human gut bacterial isolates paired with longitudinal multiomics data enables mechanistic microbiome research.</title>
        <authorList>
            <person name="Poyet M."/>
            <person name="Groussin M."/>
            <person name="Gibbons S.M."/>
            <person name="Avila-Pacheco J."/>
            <person name="Jiang X."/>
            <person name="Kearney S.M."/>
            <person name="Perrotta A.R."/>
            <person name="Berdy B."/>
            <person name="Zhao S."/>
            <person name="Lieberman T.D."/>
            <person name="Swanson P.K."/>
            <person name="Smith M."/>
            <person name="Roesemann S."/>
            <person name="Alexander J.E."/>
            <person name="Rich S.A."/>
            <person name="Livny J."/>
            <person name="Vlamakis H."/>
            <person name="Clish C."/>
            <person name="Bullock K."/>
            <person name="Deik A."/>
            <person name="Scott J."/>
            <person name="Pierce K.A."/>
            <person name="Xavier R.J."/>
            <person name="Alm E.J."/>
        </authorList>
    </citation>
    <scope>NUCLEOTIDE SEQUENCE [LARGE SCALE GENOMIC DNA]</scope>
    <source>
        <strain evidence="5 6">BIOML-A6</strain>
    </source>
</reference>
<protein>
    <submittedName>
        <fullName evidence="5">Serine acetyltransferase</fullName>
    </submittedName>
</protein>
<comment type="similarity">
    <text evidence="1">Belongs to the transferase hexapeptide repeat family.</text>
</comment>
<feature type="domain" description="PglD N-terminal" evidence="4">
    <location>
        <begin position="3"/>
        <end position="76"/>
    </location>
</feature>
<comment type="caution">
    <text evidence="5">The sequence shown here is derived from an EMBL/GenBank/DDBJ whole genome shotgun (WGS) entry which is preliminary data.</text>
</comment>
<dbReference type="RefSeq" id="WP_149920841.1">
    <property type="nucleotide sequence ID" value="NZ_CP072251.1"/>
</dbReference>
<dbReference type="AlphaFoldDB" id="A0A642PM16"/>
<sequence>MRDIAIYGAGGFGREIACLIKEINGVEPTWNLIGFFDDGKEFGCQTEYGNVLGGIKELNKYCRKLSVAIAIGNPVVVSQLSSSICNPLVEFPNLISPSVSFLDRANFSIGYGNLVCSHCWISCNVYIGNFNVMNAGVTVGHDSRIGNFNSFMPAVRISGEVTIGECNFFGVSSVVLQQITIGRNTIIGANSLVIRKTKDGETYVGSPAVKVKY</sequence>
<dbReference type="InterPro" id="IPR041561">
    <property type="entry name" value="PglD_N"/>
</dbReference>
<dbReference type="InterPro" id="IPR050179">
    <property type="entry name" value="Trans_hexapeptide_repeat"/>
</dbReference>
<dbReference type="NCBIfam" id="TIGR03570">
    <property type="entry name" value="NeuD_NnaD"/>
    <property type="match status" value="1"/>
</dbReference>
<dbReference type="PANTHER" id="PTHR43300:SF7">
    <property type="entry name" value="UDP-N-ACETYLBACILLOSAMINE N-ACETYLTRANSFERASE"/>
    <property type="match status" value="1"/>
</dbReference>
<organism evidence="5 6">
    <name type="scientific">Bacteroides cellulosilyticus</name>
    <dbReference type="NCBI Taxonomy" id="246787"/>
    <lineage>
        <taxon>Bacteria</taxon>
        <taxon>Pseudomonadati</taxon>
        <taxon>Bacteroidota</taxon>
        <taxon>Bacteroidia</taxon>
        <taxon>Bacteroidales</taxon>
        <taxon>Bacteroidaceae</taxon>
        <taxon>Bacteroides</taxon>
    </lineage>
</organism>
<dbReference type="Proteomes" id="UP000448877">
    <property type="component" value="Unassembled WGS sequence"/>
</dbReference>
<gene>
    <name evidence="5" type="ORF">F2Y81_29380</name>
</gene>
<dbReference type="CDD" id="cd03360">
    <property type="entry name" value="LbH_AT_putative"/>
    <property type="match status" value="1"/>
</dbReference>
<dbReference type="Gene3D" id="3.40.50.20">
    <property type="match status" value="1"/>
</dbReference>
<dbReference type="EMBL" id="VVYV01000132">
    <property type="protein sequence ID" value="KAA5410676.1"/>
    <property type="molecule type" value="Genomic_DNA"/>
</dbReference>
<keyword evidence="5" id="KW-0808">Transferase</keyword>
<name>A0A642PM16_9BACE</name>
<evidence type="ECO:0000256" key="2">
    <source>
        <dbReference type="PIRSR" id="PIRSR620019-1"/>
    </source>
</evidence>
<dbReference type="SUPFAM" id="SSF51161">
    <property type="entry name" value="Trimeric LpxA-like enzymes"/>
    <property type="match status" value="1"/>
</dbReference>
<evidence type="ECO:0000313" key="6">
    <source>
        <dbReference type="Proteomes" id="UP000448877"/>
    </source>
</evidence>
<dbReference type="Pfam" id="PF17836">
    <property type="entry name" value="PglD_N"/>
    <property type="match status" value="1"/>
</dbReference>